<feature type="transmembrane region" description="Helical" evidence="9">
    <location>
        <begin position="126"/>
        <end position="153"/>
    </location>
</feature>
<feature type="binding site" evidence="6">
    <location>
        <position position="63"/>
    </location>
    <ligand>
        <name>Na(+)</name>
        <dbReference type="ChEBI" id="CHEBI:29101"/>
        <label>1</label>
    </ligand>
</feature>
<dbReference type="InterPro" id="IPR000175">
    <property type="entry name" value="Na/ntran_symport"/>
</dbReference>
<comment type="subcellular location">
    <subcellularLocation>
        <location evidence="1">Membrane</location>
        <topology evidence="1">Multi-pass membrane protein</topology>
    </subcellularLocation>
</comment>
<dbReference type="PRINTS" id="PR00176">
    <property type="entry name" value="NANEUSMPORT"/>
</dbReference>
<feature type="transmembrane region" description="Helical" evidence="9">
    <location>
        <begin position="497"/>
        <end position="518"/>
    </location>
</feature>
<feature type="binding site" evidence="6">
    <location>
        <position position="436"/>
    </location>
    <ligand>
        <name>Na(+)</name>
        <dbReference type="ChEBI" id="CHEBI:29101"/>
        <label>1</label>
    </ligand>
</feature>
<dbReference type="InterPro" id="IPR037272">
    <property type="entry name" value="SNS_sf"/>
</dbReference>
<feature type="binding site" evidence="6">
    <location>
        <position position="60"/>
    </location>
    <ligand>
        <name>Na(+)</name>
        <dbReference type="ChEBI" id="CHEBI:29101"/>
        <label>1</label>
    </ligand>
</feature>
<feature type="transmembrane region" description="Helical" evidence="9">
    <location>
        <begin position="332"/>
        <end position="353"/>
    </location>
</feature>
<feature type="binding site" evidence="6">
    <location>
        <position position="439"/>
    </location>
    <ligand>
        <name>Na(+)</name>
        <dbReference type="ChEBI" id="CHEBI:29101"/>
        <label>1</label>
    </ligand>
</feature>
<keyword evidence="6" id="KW-0479">Metal-binding</keyword>
<dbReference type="PANTHER" id="PTHR11616:SF240">
    <property type="entry name" value="BLOATED TUBULES, ISOFORM B-RELATED"/>
    <property type="match status" value="1"/>
</dbReference>
<dbReference type="EnsemblMetazoa" id="XM_775027">
    <property type="protein sequence ID" value="XP_780120"/>
    <property type="gene ID" value="LOC575259"/>
</dbReference>
<keyword evidence="8" id="KW-0769">Symport</keyword>
<dbReference type="RefSeq" id="XP_780120.1">
    <property type="nucleotide sequence ID" value="XM_775027.5"/>
</dbReference>
<feature type="transmembrane region" description="Helical" evidence="9">
    <location>
        <begin position="583"/>
        <end position="604"/>
    </location>
</feature>
<feature type="disulfide bond" evidence="7">
    <location>
        <begin position="165"/>
        <end position="174"/>
    </location>
</feature>
<keyword evidence="4 9" id="KW-1133">Transmembrane helix</keyword>
<dbReference type="Proteomes" id="UP000007110">
    <property type="component" value="Unassembled WGS sequence"/>
</dbReference>
<feature type="transmembrane region" description="Helical" evidence="9">
    <location>
        <begin position="465"/>
        <end position="491"/>
    </location>
</feature>
<dbReference type="PANTHER" id="PTHR11616">
    <property type="entry name" value="SODIUM/CHLORIDE DEPENDENT TRANSPORTER"/>
    <property type="match status" value="1"/>
</dbReference>
<dbReference type="GO" id="GO:0015375">
    <property type="term" value="F:glycine:sodium symporter activity"/>
    <property type="evidence" value="ECO:0000318"/>
    <property type="project" value="GO_Central"/>
</dbReference>
<feature type="transmembrane region" description="Helical" evidence="9">
    <location>
        <begin position="283"/>
        <end position="303"/>
    </location>
</feature>
<feature type="binding site" evidence="6">
    <location>
        <position position="339"/>
    </location>
    <ligand>
        <name>Na(+)</name>
        <dbReference type="ChEBI" id="CHEBI:29101"/>
        <label>1</label>
    </ligand>
</feature>
<keyword evidence="11" id="KW-1185">Reference proteome</keyword>
<feature type="transmembrane region" description="Helical" evidence="9">
    <location>
        <begin position="54"/>
        <end position="72"/>
    </location>
</feature>
<evidence type="ECO:0000256" key="5">
    <source>
        <dbReference type="ARBA" id="ARBA00023136"/>
    </source>
</evidence>
<feature type="transmembrane region" description="Helical" evidence="9">
    <location>
        <begin position="365"/>
        <end position="386"/>
    </location>
</feature>
<feature type="binding site" evidence="6">
    <location>
        <position position="62"/>
    </location>
    <ligand>
        <name>Na(+)</name>
        <dbReference type="ChEBI" id="CHEBI:29101"/>
        <label>1</label>
    </ligand>
</feature>
<dbReference type="Pfam" id="PF00209">
    <property type="entry name" value="SNF"/>
    <property type="match status" value="1"/>
</dbReference>
<dbReference type="GO" id="GO:0006865">
    <property type="term" value="P:amino acid transport"/>
    <property type="evidence" value="ECO:0000318"/>
    <property type="project" value="GO_Central"/>
</dbReference>
<dbReference type="SUPFAM" id="SSF161070">
    <property type="entry name" value="SNF-like"/>
    <property type="match status" value="1"/>
</dbReference>
<dbReference type="GO" id="GO:0005886">
    <property type="term" value="C:plasma membrane"/>
    <property type="evidence" value="ECO:0000318"/>
    <property type="project" value="GO_Central"/>
</dbReference>
<evidence type="ECO:0000256" key="2">
    <source>
        <dbReference type="ARBA" id="ARBA00022448"/>
    </source>
</evidence>
<dbReference type="KEGG" id="spu:575259"/>
<feature type="transmembrane region" description="Helical" evidence="9">
    <location>
        <begin position="424"/>
        <end position="453"/>
    </location>
</feature>
<evidence type="ECO:0000256" key="7">
    <source>
        <dbReference type="PIRSR" id="PIRSR600175-2"/>
    </source>
</evidence>
<protein>
    <recommendedName>
        <fullName evidence="8">Transporter</fullName>
    </recommendedName>
</protein>
<name>A0A7M7TG67_STRPU</name>
<accession>A0A7M7TG67</accession>
<evidence type="ECO:0000256" key="3">
    <source>
        <dbReference type="ARBA" id="ARBA00022692"/>
    </source>
</evidence>
<feature type="transmembrane region" description="Helical" evidence="9">
    <location>
        <begin position="254"/>
        <end position="274"/>
    </location>
</feature>
<organism evidence="10 11">
    <name type="scientific">Strongylocentrotus purpuratus</name>
    <name type="common">Purple sea urchin</name>
    <dbReference type="NCBI Taxonomy" id="7668"/>
    <lineage>
        <taxon>Eukaryota</taxon>
        <taxon>Metazoa</taxon>
        <taxon>Echinodermata</taxon>
        <taxon>Eleutherozoa</taxon>
        <taxon>Echinozoa</taxon>
        <taxon>Echinoidea</taxon>
        <taxon>Euechinoidea</taxon>
        <taxon>Echinacea</taxon>
        <taxon>Camarodonta</taxon>
        <taxon>Echinidea</taxon>
        <taxon>Strongylocentrotidae</taxon>
        <taxon>Strongylocentrotus</taxon>
    </lineage>
</organism>
<feature type="transmembrane region" description="Helical" evidence="9">
    <location>
        <begin position="539"/>
        <end position="563"/>
    </location>
</feature>
<dbReference type="PROSITE" id="PS50267">
    <property type="entry name" value="NA_NEUROTRAN_SYMP_3"/>
    <property type="match status" value="1"/>
</dbReference>
<keyword evidence="5 9" id="KW-0472">Membrane</keyword>
<dbReference type="GO" id="GO:0035725">
    <property type="term" value="P:sodium ion transmembrane transport"/>
    <property type="evidence" value="ECO:0000318"/>
    <property type="project" value="GO_Central"/>
</dbReference>
<dbReference type="OrthoDB" id="6581954at2759"/>
<feature type="binding site" evidence="6">
    <location>
        <position position="67"/>
    </location>
    <ligand>
        <name>Na(+)</name>
        <dbReference type="ChEBI" id="CHEBI:29101"/>
        <label>1</label>
    </ligand>
</feature>
<feature type="transmembrane region" description="Helical" evidence="9">
    <location>
        <begin position="84"/>
        <end position="105"/>
    </location>
</feature>
<dbReference type="AlphaFoldDB" id="A0A7M7TG67"/>
<keyword evidence="3 8" id="KW-0812">Transmembrane</keyword>
<reference evidence="10" key="2">
    <citation type="submission" date="2021-01" db="UniProtKB">
        <authorList>
            <consortium name="EnsemblMetazoa"/>
        </authorList>
    </citation>
    <scope>IDENTIFICATION</scope>
</reference>
<evidence type="ECO:0000313" key="11">
    <source>
        <dbReference type="Proteomes" id="UP000007110"/>
    </source>
</evidence>
<dbReference type="GeneID" id="575259"/>
<evidence type="ECO:0000256" key="6">
    <source>
        <dbReference type="PIRSR" id="PIRSR600175-1"/>
    </source>
</evidence>
<evidence type="ECO:0000256" key="9">
    <source>
        <dbReference type="SAM" id="Phobius"/>
    </source>
</evidence>
<sequence length="699" mass="78189">MSEKTKSEKTAYTEMPQQQPLTMKLSNIPDTPQKETIESEEVDERGNWTNHLDFLLSCIGYAVGLGNVWRFPYLCYSNGGGAFLIPYLVMLCLAGVPLFFLELAFGQYCSKGPIRAWNAVPLMRGVGYGMVVVSAIVGIYYNVIITYSLFYFFKSFARVLPWEGCHHAWNTKFCSQLVKECIEADGIVTENNTCVPIGNLTDAEMESYNVTYSDDGNITSYLDPLQASRQSASAEFYKYAMLNESGDIGDPGMISWQLTLCLLFAWSLMFLCLVKGVKSSGKVVYFTATFPYVVLFILFIRGITLEGQIDGIKFFITPQWHLLKDAKVWKDAAVQIFYSLSASWGGLITLSSYNKFKNNCFRDAMIVPIANCATSIFAGFVIFSILGHMAHVLNKPVESVIDEQFGLAFIAYPEAVTLLPISPLWAILFFFMLITLGMDSQFCIIETVTTAIIDEFPSLRKKKHLVVFVYCFLGFIFGLSCVTQAGGYWVILMDKYAADFALLIFGLCECIGIGWIYGARRFLNDIRTMLGDRIVDHPLFNFWPLTWCCITPGVLLFVLGFNWATWEFPTAGDYEFPTWAHVIGWLMISSSLVCIPAVWAFEFIRAGGSFADRIKYMVTPRPEWGPLHLADRREAIEVHRQFGTTMGGVLDPSIPEKNEKNLEGGVGYPLHPNGVVPMQTIDANAFHLQGAVGGVGSTV</sequence>
<comment type="similarity">
    <text evidence="8">Belongs to the sodium:neurotransmitter symporter (SNF) (TC 2.A.22) family.</text>
</comment>
<evidence type="ECO:0000313" key="10">
    <source>
        <dbReference type="EnsemblMetazoa" id="XP_780120"/>
    </source>
</evidence>
<keyword evidence="6" id="KW-0915">Sodium</keyword>
<dbReference type="OMA" id="FCIVETV"/>
<dbReference type="GO" id="GO:0046872">
    <property type="term" value="F:metal ion binding"/>
    <property type="evidence" value="ECO:0007669"/>
    <property type="project" value="UniProtKB-KW"/>
</dbReference>
<feature type="binding site" evidence="6">
    <location>
        <position position="440"/>
    </location>
    <ligand>
        <name>Na(+)</name>
        <dbReference type="ChEBI" id="CHEBI:29101"/>
        <label>1</label>
    </ligand>
</feature>
<keyword evidence="2 8" id="KW-0813">Transport</keyword>
<dbReference type="PROSITE" id="PS00610">
    <property type="entry name" value="NA_NEUROTRAN_SYMP_1"/>
    <property type="match status" value="1"/>
</dbReference>
<feature type="binding site" evidence="6">
    <location>
        <position position="371"/>
    </location>
    <ligand>
        <name>Na(+)</name>
        <dbReference type="ChEBI" id="CHEBI:29101"/>
        <label>1</label>
    </ligand>
</feature>
<keyword evidence="7" id="KW-1015">Disulfide bond</keyword>
<proteinExistence type="inferred from homology"/>
<evidence type="ECO:0000256" key="1">
    <source>
        <dbReference type="ARBA" id="ARBA00004141"/>
    </source>
</evidence>
<evidence type="ECO:0000256" key="8">
    <source>
        <dbReference type="RuleBase" id="RU003732"/>
    </source>
</evidence>
<reference evidence="11" key="1">
    <citation type="submission" date="2015-02" db="EMBL/GenBank/DDBJ databases">
        <title>Genome sequencing for Strongylocentrotus purpuratus.</title>
        <authorList>
            <person name="Murali S."/>
            <person name="Liu Y."/>
            <person name="Vee V."/>
            <person name="English A."/>
            <person name="Wang M."/>
            <person name="Skinner E."/>
            <person name="Han Y."/>
            <person name="Muzny D.M."/>
            <person name="Worley K.C."/>
            <person name="Gibbs R.A."/>
        </authorList>
    </citation>
    <scope>NUCLEOTIDE SEQUENCE</scope>
</reference>
<evidence type="ECO:0000256" key="4">
    <source>
        <dbReference type="ARBA" id="ARBA00022989"/>
    </source>
</evidence>
<dbReference type="InParanoid" id="A0A7M7TG67"/>